<dbReference type="EMBL" id="FOIB01000013">
    <property type="protein sequence ID" value="SEU38846.1"/>
    <property type="molecule type" value="Genomic_DNA"/>
</dbReference>
<name>A0A511TCM5_MYXFU</name>
<dbReference type="Proteomes" id="UP000321514">
    <property type="component" value="Unassembled WGS sequence"/>
</dbReference>
<dbReference type="RefSeq" id="WP_143097456.1">
    <property type="nucleotide sequence ID" value="NZ_BJXR01000051.1"/>
</dbReference>
<proteinExistence type="predicted"/>
<comment type="caution">
    <text evidence="1">The sequence shown here is derived from an EMBL/GenBank/DDBJ whole genome shotgun (WGS) entry which is preliminary data.</text>
</comment>
<reference evidence="2 3" key="1">
    <citation type="submission" date="2016-10" db="EMBL/GenBank/DDBJ databases">
        <authorList>
            <person name="Varghese N."/>
            <person name="Submissions S."/>
        </authorList>
    </citation>
    <scope>NUCLEOTIDE SEQUENCE [LARGE SCALE GENOMIC DNA]</scope>
    <source>
        <strain evidence="2 3">DSM 16525</strain>
    </source>
</reference>
<sequence length="143" mass="16192">MVTDVSGVFQRYLTGRRSSTSSGNEQAAVPRYGAEATLQSNGVIDLTLTFKSGQSYCCPDWKCHLWLFDGYRWGQLRRAAEAERVALPALLSFRITAIIEEGALFYDTSQPEEEQLDGRRYTATPNRFEEYDEVYEGDEGDPE</sequence>
<keyword evidence="3" id="KW-1185">Reference proteome</keyword>
<gene>
    <name evidence="1" type="ORF">MFU01_69660</name>
    <name evidence="2" type="ORF">SAMN05443572_113221</name>
</gene>
<reference evidence="1 4" key="2">
    <citation type="submission" date="2019-07" db="EMBL/GenBank/DDBJ databases">
        <title>Whole genome shotgun sequence of Myxococcus fulvus NBRC 100333.</title>
        <authorList>
            <person name="Hosoyama A."/>
            <person name="Uohara A."/>
            <person name="Ohji S."/>
            <person name="Ichikawa N."/>
        </authorList>
    </citation>
    <scope>NUCLEOTIDE SEQUENCE [LARGE SCALE GENOMIC DNA]</scope>
    <source>
        <strain evidence="1 4">NBRC 100333</strain>
    </source>
</reference>
<evidence type="ECO:0000313" key="1">
    <source>
        <dbReference type="EMBL" id="GEN11929.1"/>
    </source>
</evidence>
<protein>
    <submittedName>
        <fullName evidence="1">Uncharacterized protein</fullName>
    </submittedName>
</protein>
<organism evidence="1 4">
    <name type="scientific">Myxococcus fulvus</name>
    <dbReference type="NCBI Taxonomy" id="33"/>
    <lineage>
        <taxon>Bacteria</taxon>
        <taxon>Pseudomonadati</taxon>
        <taxon>Myxococcota</taxon>
        <taxon>Myxococcia</taxon>
        <taxon>Myxococcales</taxon>
        <taxon>Cystobacterineae</taxon>
        <taxon>Myxococcaceae</taxon>
        <taxon>Myxococcus</taxon>
    </lineage>
</organism>
<dbReference type="AlphaFoldDB" id="A0A511TCM5"/>
<evidence type="ECO:0000313" key="3">
    <source>
        <dbReference type="Proteomes" id="UP000183760"/>
    </source>
</evidence>
<evidence type="ECO:0000313" key="4">
    <source>
        <dbReference type="Proteomes" id="UP000321514"/>
    </source>
</evidence>
<accession>A0A511TCM5</accession>
<dbReference type="Proteomes" id="UP000183760">
    <property type="component" value="Unassembled WGS sequence"/>
</dbReference>
<dbReference type="EMBL" id="BJXR01000051">
    <property type="protein sequence ID" value="GEN11929.1"/>
    <property type="molecule type" value="Genomic_DNA"/>
</dbReference>
<evidence type="ECO:0000313" key="2">
    <source>
        <dbReference type="EMBL" id="SEU38846.1"/>
    </source>
</evidence>
<dbReference type="OrthoDB" id="9996299at2"/>